<feature type="transmembrane region" description="Helical" evidence="1">
    <location>
        <begin position="6"/>
        <end position="27"/>
    </location>
</feature>
<proteinExistence type="predicted"/>
<dbReference type="Proteomes" id="UP000285190">
    <property type="component" value="Unassembled WGS sequence"/>
</dbReference>
<evidence type="ECO:0000313" key="3">
    <source>
        <dbReference type="Proteomes" id="UP000285190"/>
    </source>
</evidence>
<evidence type="ECO:0000256" key="1">
    <source>
        <dbReference type="SAM" id="Phobius"/>
    </source>
</evidence>
<accession>A0A418X403</accession>
<protein>
    <submittedName>
        <fullName evidence="2">Uncharacterized protein</fullName>
    </submittedName>
</protein>
<comment type="caution">
    <text evidence="2">The sequence shown here is derived from an EMBL/GenBank/DDBJ whole genome shotgun (WGS) entry which is preliminary data.</text>
</comment>
<keyword evidence="1" id="KW-0472">Membrane</keyword>
<sequence>MPQGINMMAALLHHVMIYMTCNAILCLRREAGLDHRETPCALGKSPVPRIVYSTVLSATFCNAP</sequence>
<keyword evidence="1" id="KW-0812">Transmembrane</keyword>
<dbReference type="EMBL" id="QYUN01000002">
    <property type="protein sequence ID" value="RJG07190.1"/>
    <property type="molecule type" value="Genomic_DNA"/>
</dbReference>
<name>A0A418X403_9BURK</name>
<evidence type="ECO:0000313" key="2">
    <source>
        <dbReference type="EMBL" id="RJG07190.1"/>
    </source>
</evidence>
<gene>
    <name evidence="2" type="ORF">D3870_15325</name>
</gene>
<organism evidence="2 3">
    <name type="scientific">Noviherbaspirillum cavernae</name>
    <dbReference type="NCBI Taxonomy" id="2320862"/>
    <lineage>
        <taxon>Bacteria</taxon>
        <taxon>Pseudomonadati</taxon>
        <taxon>Pseudomonadota</taxon>
        <taxon>Betaproteobacteria</taxon>
        <taxon>Burkholderiales</taxon>
        <taxon>Oxalobacteraceae</taxon>
        <taxon>Noviherbaspirillum</taxon>
    </lineage>
</organism>
<keyword evidence="3" id="KW-1185">Reference proteome</keyword>
<reference evidence="2 3" key="1">
    <citation type="submission" date="2018-09" db="EMBL/GenBank/DDBJ databases">
        <authorList>
            <person name="Zhu H."/>
        </authorList>
    </citation>
    <scope>NUCLEOTIDE SEQUENCE [LARGE SCALE GENOMIC DNA]</scope>
    <source>
        <strain evidence="2 3">K2R10-39</strain>
    </source>
</reference>
<dbReference type="AlphaFoldDB" id="A0A418X403"/>
<keyword evidence="1" id="KW-1133">Transmembrane helix</keyword>